<name>A0A941D0X9_9CAUL</name>
<proteinExistence type="predicted"/>
<dbReference type="Proteomes" id="UP000622580">
    <property type="component" value="Unassembled WGS sequence"/>
</dbReference>
<gene>
    <name evidence="1" type="ORF">JKL49_02810</name>
</gene>
<organism evidence="1 2">
    <name type="scientific">Phenylobacterium glaciei</name>
    <dbReference type="NCBI Taxonomy" id="2803784"/>
    <lineage>
        <taxon>Bacteria</taxon>
        <taxon>Pseudomonadati</taxon>
        <taxon>Pseudomonadota</taxon>
        <taxon>Alphaproteobacteria</taxon>
        <taxon>Caulobacterales</taxon>
        <taxon>Caulobacteraceae</taxon>
        <taxon>Phenylobacterium</taxon>
    </lineage>
</organism>
<comment type="caution">
    <text evidence="1">The sequence shown here is derived from an EMBL/GenBank/DDBJ whole genome shotgun (WGS) entry which is preliminary data.</text>
</comment>
<evidence type="ECO:0000313" key="2">
    <source>
        <dbReference type="Proteomes" id="UP000622580"/>
    </source>
</evidence>
<protein>
    <submittedName>
        <fullName evidence="1">Uncharacterized protein</fullName>
    </submittedName>
</protein>
<dbReference type="EMBL" id="JAGSGD010000001">
    <property type="protein sequence ID" value="MBR7618308.1"/>
    <property type="molecule type" value="Genomic_DNA"/>
</dbReference>
<dbReference type="AlphaFoldDB" id="A0A941D0X9"/>
<dbReference type="RefSeq" id="WP_215338193.1">
    <property type="nucleotide sequence ID" value="NZ_JAGSGD010000001.1"/>
</dbReference>
<reference evidence="1" key="1">
    <citation type="submission" date="2021-04" db="EMBL/GenBank/DDBJ databases">
        <title>Draft genome assembly of strain Phenylobacterium sp. 20VBR1 using MiniION and Illumina platforms.</title>
        <authorList>
            <person name="Thomas F.A."/>
            <person name="Krishnan K.P."/>
            <person name="Sinha R.K."/>
        </authorList>
    </citation>
    <scope>NUCLEOTIDE SEQUENCE</scope>
    <source>
        <strain evidence="1">20VBR1</strain>
    </source>
</reference>
<evidence type="ECO:0000313" key="1">
    <source>
        <dbReference type="EMBL" id="MBR7618308.1"/>
    </source>
</evidence>
<keyword evidence="2" id="KW-1185">Reference proteome</keyword>
<accession>A0A941D0X9</accession>
<sequence>MSCDAAASLAILWLAATGPITPGPGMSTPPSAVAQEPLFLDIVKRAGALKAEVDGARAGKTLAADFKTQIGELAALDMQGHVLLAKRGTDGDLKCILRGISQDLPLKLEAVTAAPTPKDRDLALRDMAYLLNDNVEVITTPATVTSQVPT</sequence>